<keyword evidence="6" id="KW-0326">Glycosidase</keyword>
<dbReference type="Gene3D" id="1.10.1670.40">
    <property type="match status" value="1"/>
</dbReference>
<keyword evidence="7" id="KW-1185">Reference proteome</keyword>
<dbReference type="GO" id="GO:0032993">
    <property type="term" value="C:protein-DNA complex"/>
    <property type="evidence" value="ECO:0007669"/>
    <property type="project" value="TreeGrafter"/>
</dbReference>
<keyword evidence="6" id="KW-0378">Hydrolase</keyword>
<organism evidence="6 7">
    <name type="scientific">Ahrensia marina</name>
    <dbReference type="NCBI Taxonomy" id="1514904"/>
    <lineage>
        <taxon>Bacteria</taxon>
        <taxon>Pseudomonadati</taxon>
        <taxon>Pseudomonadota</taxon>
        <taxon>Alphaproteobacteria</taxon>
        <taxon>Hyphomicrobiales</taxon>
        <taxon>Ahrensiaceae</taxon>
        <taxon>Ahrensia</taxon>
    </lineage>
</organism>
<reference evidence="6 7" key="1">
    <citation type="submission" date="2015-01" db="EMBL/GenBank/DDBJ databases">
        <title>Ahrensia donghaiensis sp. nov., a novel dimethylsulphoniopropionate-cleavage bacterium isolated from seawater and emended descriptions of the genus Ahrensia and Ahrensia kielensis.</title>
        <authorList>
            <person name="Liu J."/>
        </authorList>
    </citation>
    <scope>NUCLEOTIDE SEQUENCE [LARGE SCALE GENOMIC DNA]</scope>
    <source>
        <strain evidence="6 7">LZD062</strain>
    </source>
</reference>
<comment type="catalytic activity">
    <reaction evidence="1">
        <text>Hydrolysis of alkylated DNA, releasing 3-methyladenine, 3-methylguanine, 7-methylguanine and 7-methyladenine.</text>
        <dbReference type="EC" id="3.2.2.21"/>
    </reaction>
</comment>
<evidence type="ECO:0000313" key="6">
    <source>
        <dbReference type="EMBL" id="KPB00241.1"/>
    </source>
</evidence>
<evidence type="ECO:0000256" key="3">
    <source>
        <dbReference type="ARBA" id="ARBA00022763"/>
    </source>
</evidence>
<dbReference type="SMART" id="SM00478">
    <property type="entry name" value="ENDO3c"/>
    <property type="match status" value="1"/>
</dbReference>
<dbReference type="InterPro" id="IPR011257">
    <property type="entry name" value="DNA_glycosylase"/>
</dbReference>
<dbReference type="PATRIC" id="fig|1514904.3.peg.2149"/>
<dbReference type="GO" id="GO:0032131">
    <property type="term" value="F:alkylated DNA binding"/>
    <property type="evidence" value="ECO:0007669"/>
    <property type="project" value="TreeGrafter"/>
</dbReference>
<dbReference type="PANTHER" id="PTHR43003:SF5">
    <property type="entry name" value="DNA-3-METHYLADENINE GLYCOSYLASE"/>
    <property type="match status" value="1"/>
</dbReference>
<evidence type="ECO:0000313" key="7">
    <source>
        <dbReference type="Proteomes" id="UP000038011"/>
    </source>
</evidence>
<keyword evidence="4" id="KW-0234">DNA repair</keyword>
<dbReference type="CDD" id="cd00056">
    <property type="entry name" value="ENDO3c"/>
    <property type="match status" value="1"/>
</dbReference>
<dbReference type="GO" id="GO:0006285">
    <property type="term" value="P:base-excision repair, AP site formation"/>
    <property type="evidence" value="ECO:0007669"/>
    <property type="project" value="TreeGrafter"/>
</dbReference>
<dbReference type="GO" id="GO:0006307">
    <property type="term" value="P:DNA alkylation repair"/>
    <property type="evidence" value="ECO:0007669"/>
    <property type="project" value="TreeGrafter"/>
</dbReference>
<sequence>MNTIENEKGIQTGLSALAGCCPVLRSVIAQTPDVPLRRTTPGFASLASIIISQQVSKQSAEAIFGRMQELVVPLTAERYLELGEEVWIKIGLSRPKQRTFLALCQSIERGEITLDELSAMTAADAMEKLVAIKGIGPWTAEVYLLFAVGHRDILPAGDLALQQAAADAYGLEQRPTDKELRAMAESWAPWRGVAARLLWAFYAVKKGRAAMP</sequence>
<dbReference type="GO" id="GO:0005737">
    <property type="term" value="C:cytoplasm"/>
    <property type="evidence" value="ECO:0007669"/>
    <property type="project" value="TreeGrafter"/>
</dbReference>
<evidence type="ECO:0000256" key="2">
    <source>
        <dbReference type="ARBA" id="ARBA00012000"/>
    </source>
</evidence>
<comment type="caution">
    <text evidence="6">The sequence shown here is derived from an EMBL/GenBank/DDBJ whole genome shotgun (WGS) entry which is preliminary data.</text>
</comment>
<evidence type="ECO:0000256" key="1">
    <source>
        <dbReference type="ARBA" id="ARBA00000086"/>
    </source>
</evidence>
<dbReference type="EC" id="3.2.2.21" evidence="2"/>
<protein>
    <recommendedName>
        <fullName evidence="2">DNA-3-methyladenine glycosylase II</fullName>
        <ecNumber evidence="2">3.2.2.21</ecNumber>
    </recommendedName>
</protein>
<dbReference type="GO" id="GO:0008725">
    <property type="term" value="F:DNA-3-methyladenine glycosylase activity"/>
    <property type="evidence" value="ECO:0007669"/>
    <property type="project" value="TreeGrafter"/>
</dbReference>
<dbReference type="RefSeq" id="WP_054000208.1">
    <property type="nucleotide sequence ID" value="NZ_JXMU01000027.1"/>
</dbReference>
<dbReference type="Proteomes" id="UP000038011">
    <property type="component" value="Unassembled WGS sequence"/>
</dbReference>
<evidence type="ECO:0000256" key="4">
    <source>
        <dbReference type="ARBA" id="ARBA00023204"/>
    </source>
</evidence>
<dbReference type="InterPro" id="IPR051912">
    <property type="entry name" value="Alkylbase_DNA_Glycosylase/TA"/>
</dbReference>
<dbReference type="EMBL" id="JXMU01000027">
    <property type="protein sequence ID" value="KPB00241.1"/>
    <property type="molecule type" value="Genomic_DNA"/>
</dbReference>
<gene>
    <name evidence="6" type="ORF">SU32_15030</name>
</gene>
<evidence type="ECO:0000259" key="5">
    <source>
        <dbReference type="SMART" id="SM00478"/>
    </source>
</evidence>
<dbReference type="Pfam" id="PF00730">
    <property type="entry name" value="HhH-GPD"/>
    <property type="match status" value="1"/>
</dbReference>
<dbReference type="SUPFAM" id="SSF48150">
    <property type="entry name" value="DNA-glycosylase"/>
    <property type="match status" value="1"/>
</dbReference>
<dbReference type="InterPro" id="IPR003265">
    <property type="entry name" value="HhH-GPD_domain"/>
</dbReference>
<dbReference type="AlphaFoldDB" id="A0A0N0VL18"/>
<keyword evidence="3" id="KW-0227">DNA damage</keyword>
<name>A0A0N0VL18_9HYPH</name>
<dbReference type="STRING" id="1514904.SU32_15030"/>
<feature type="domain" description="HhH-GPD" evidence="5">
    <location>
        <begin position="51"/>
        <end position="203"/>
    </location>
</feature>
<dbReference type="PANTHER" id="PTHR43003">
    <property type="entry name" value="DNA-3-METHYLADENINE GLYCOSYLASE"/>
    <property type="match status" value="1"/>
</dbReference>
<dbReference type="Gene3D" id="1.10.340.30">
    <property type="entry name" value="Hypothetical protein, domain 2"/>
    <property type="match status" value="1"/>
</dbReference>
<proteinExistence type="predicted"/>
<dbReference type="GO" id="GO:0043916">
    <property type="term" value="F:DNA-7-methylguanine glycosylase activity"/>
    <property type="evidence" value="ECO:0007669"/>
    <property type="project" value="TreeGrafter"/>
</dbReference>
<accession>A0A0N0VL18</accession>